<dbReference type="Gene3D" id="3.40.50.12780">
    <property type="entry name" value="N-terminal domain of ligase-like"/>
    <property type="match status" value="1"/>
</dbReference>
<dbReference type="PROSITE" id="PS50075">
    <property type="entry name" value="CARRIER"/>
    <property type="match status" value="2"/>
</dbReference>
<dbReference type="InterPro" id="IPR000873">
    <property type="entry name" value="AMP-dep_synth/lig_dom"/>
</dbReference>
<dbReference type="InterPro" id="IPR009081">
    <property type="entry name" value="PP-bd_ACP"/>
</dbReference>
<dbReference type="SUPFAM" id="SSF47336">
    <property type="entry name" value="ACP-like"/>
    <property type="match status" value="2"/>
</dbReference>
<feature type="compositionally biased region" description="Basic and acidic residues" evidence="4">
    <location>
        <begin position="768"/>
        <end position="781"/>
    </location>
</feature>
<dbReference type="Gene3D" id="3.40.50.1820">
    <property type="entry name" value="alpha/beta hydrolase"/>
    <property type="match status" value="1"/>
</dbReference>
<dbReference type="CDD" id="cd19540">
    <property type="entry name" value="LCL_NRPS-like"/>
    <property type="match status" value="1"/>
</dbReference>
<evidence type="ECO:0000259" key="5">
    <source>
        <dbReference type="PROSITE" id="PS50075"/>
    </source>
</evidence>
<dbReference type="PANTHER" id="PTHR45527:SF1">
    <property type="entry name" value="FATTY ACID SYNTHASE"/>
    <property type="match status" value="1"/>
</dbReference>
<feature type="domain" description="Carrier" evidence="5">
    <location>
        <begin position="471"/>
        <end position="546"/>
    </location>
</feature>
<evidence type="ECO:0000256" key="1">
    <source>
        <dbReference type="ARBA" id="ARBA00001957"/>
    </source>
</evidence>
<dbReference type="Gene3D" id="3.30.559.10">
    <property type="entry name" value="Chloramphenicol acetyltransferase-like domain"/>
    <property type="match status" value="2"/>
</dbReference>
<dbReference type="InterPro" id="IPR020845">
    <property type="entry name" value="AMP-binding_CS"/>
</dbReference>
<comment type="cofactor">
    <cofactor evidence="1">
        <name>pantetheine 4'-phosphate</name>
        <dbReference type="ChEBI" id="CHEBI:47942"/>
    </cofactor>
</comment>
<feature type="domain" description="Carrier" evidence="5">
    <location>
        <begin position="1516"/>
        <end position="1591"/>
    </location>
</feature>
<dbReference type="Pfam" id="PF00501">
    <property type="entry name" value="AMP-binding"/>
    <property type="match status" value="1"/>
</dbReference>
<dbReference type="InterPro" id="IPR042099">
    <property type="entry name" value="ANL_N_sf"/>
</dbReference>
<dbReference type="InterPro" id="IPR023213">
    <property type="entry name" value="CAT-like_dom_sf"/>
</dbReference>
<dbReference type="InterPro" id="IPR010071">
    <property type="entry name" value="AA_adenyl_dom"/>
</dbReference>
<dbReference type="Gene3D" id="3.30.300.30">
    <property type="match status" value="1"/>
</dbReference>
<dbReference type="Pfam" id="PF00668">
    <property type="entry name" value="Condensation"/>
    <property type="match status" value="2"/>
</dbReference>
<evidence type="ECO:0000313" key="6">
    <source>
        <dbReference type="EMBL" id="MEU5713240.1"/>
    </source>
</evidence>
<dbReference type="InterPro" id="IPR001242">
    <property type="entry name" value="Condensation_dom"/>
</dbReference>
<reference evidence="6 7" key="1">
    <citation type="submission" date="2024-06" db="EMBL/GenBank/DDBJ databases">
        <title>The Natural Products Discovery Center: Release of the First 8490 Sequenced Strains for Exploring Actinobacteria Biosynthetic Diversity.</title>
        <authorList>
            <person name="Kalkreuter E."/>
            <person name="Kautsar S.A."/>
            <person name="Yang D."/>
            <person name="Bader C.D."/>
            <person name="Teijaro C.N."/>
            <person name="Fluegel L."/>
            <person name="Davis C.M."/>
            <person name="Simpson J.R."/>
            <person name="Lauterbach L."/>
            <person name="Steele A.D."/>
            <person name="Gui C."/>
            <person name="Meng S."/>
            <person name="Li G."/>
            <person name="Viehrig K."/>
            <person name="Ye F."/>
            <person name="Su P."/>
            <person name="Kiefer A.F."/>
            <person name="Nichols A."/>
            <person name="Cepeda A.J."/>
            <person name="Yan W."/>
            <person name="Fan B."/>
            <person name="Jiang Y."/>
            <person name="Adhikari A."/>
            <person name="Zheng C.-J."/>
            <person name="Schuster L."/>
            <person name="Cowan T.M."/>
            <person name="Smanski M.J."/>
            <person name="Chevrette M.G."/>
            <person name="De Carvalho L.P.S."/>
            <person name="Shen B."/>
        </authorList>
    </citation>
    <scope>NUCLEOTIDE SEQUENCE [LARGE SCALE GENOMIC DNA]</scope>
    <source>
        <strain evidence="6 7">NPDC020594</strain>
    </source>
</reference>
<dbReference type="InterPro" id="IPR045851">
    <property type="entry name" value="AMP-bd_C_sf"/>
</dbReference>
<name>A0ABV3AMP2_9ACTN</name>
<dbReference type="Gene3D" id="3.30.559.30">
    <property type="entry name" value="Nonribosomal peptide synthetase, condensation domain"/>
    <property type="match status" value="2"/>
</dbReference>
<protein>
    <submittedName>
        <fullName evidence="6">Amino acid adenylation domain-containing protein</fullName>
    </submittedName>
</protein>
<feature type="region of interest" description="Disordered" evidence="4">
    <location>
        <begin position="436"/>
        <end position="471"/>
    </location>
</feature>
<dbReference type="InterPro" id="IPR020806">
    <property type="entry name" value="PKS_PP-bd"/>
</dbReference>
<dbReference type="Proteomes" id="UP001551011">
    <property type="component" value="Unassembled WGS sequence"/>
</dbReference>
<dbReference type="Pfam" id="PF13193">
    <property type="entry name" value="AMP-binding_C"/>
    <property type="match status" value="1"/>
</dbReference>
<evidence type="ECO:0000256" key="4">
    <source>
        <dbReference type="SAM" id="MobiDB-lite"/>
    </source>
</evidence>
<dbReference type="PANTHER" id="PTHR45527">
    <property type="entry name" value="NONRIBOSOMAL PEPTIDE SYNTHETASE"/>
    <property type="match status" value="1"/>
</dbReference>
<dbReference type="SUPFAM" id="SSF53474">
    <property type="entry name" value="alpha/beta-Hydrolases"/>
    <property type="match status" value="1"/>
</dbReference>
<dbReference type="InterPro" id="IPR036736">
    <property type="entry name" value="ACP-like_sf"/>
</dbReference>
<dbReference type="Gene3D" id="1.10.1200.10">
    <property type="entry name" value="ACP-like"/>
    <property type="match status" value="1"/>
</dbReference>
<keyword evidence="7" id="KW-1185">Reference proteome</keyword>
<dbReference type="RefSeq" id="WP_359261051.1">
    <property type="nucleotide sequence ID" value="NZ_JBFAEG010000047.1"/>
</dbReference>
<proteinExistence type="predicted"/>
<evidence type="ECO:0000256" key="2">
    <source>
        <dbReference type="ARBA" id="ARBA00022450"/>
    </source>
</evidence>
<organism evidence="6 7">
    <name type="scientific">Streptomyces flaveolus</name>
    <dbReference type="NCBI Taxonomy" id="67297"/>
    <lineage>
        <taxon>Bacteria</taxon>
        <taxon>Bacillati</taxon>
        <taxon>Actinomycetota</taxon>
        <taxon>Actinomycetes</taxon>
        <taxon>Kitasatosporales</taxon>
        <taxon>Streptomycetaceae</taxon>
        <taxon>Streptomyces</taxon>
    </lineage>
</organism>
<evidence type="ECO:0000313" key="7">
    <source>
        <dbReference type="Proteomes" id="UP001551011"/>
    </source>
</evidence>
<dbReference type="Pfam" id="PF00550">
    <property type="entry name" value="PP-binding"/>
    <property type="match status" value="2"/>
</dbReference>
<dbReference type="CDD" id="cd19543">
    <property type="entry name" value="DCL_NRPS"/>
    <property type="match status" value="1"/>
</dbReference>
<dbReference type="InterPro" id="IPR001031">
    <property type="entry name" value="Thioesterase"/>
</dbReference>
<dbReference type="InterPro" id="IPR025110">
    <property type="entry name" value="AMP-bd_C"/>
</dbReference>
<dbReference type="EMBL" id="JBFAEG010000047">
    <property type="protein sequence ID" value="MEU5713240.1"/>
    <property type="molecule type" value="Genomic_DNA"/>
</dbReference>
<dbReference type="SMART" id="SM00823">
    <property type="entry name" value="PKS_PP"/>
    <property type="match status" value="2"/>
</dbReference>
<dbReference type="InterPro" id="IPR020802">
    <property type="entry name" value="TesA-like"/>
</dbReference>
<dbReference type="SUPFAM" id="SSF52777">
    <property type="entry name" value="CoA-dependent acyltransferases"/>
    <property type="match status" value="4"/>
</dbReference>
<keyword evidence="2" id="KW-0596">Phosphopantetheine</keyword>
<comment type="caution">
    <text evidence="6">The sequence shown here is derived from an EMBL/GenBank/DDBJ whole genome shotgun (WGS) entry which is preliminary data.</text>
</comment>
<dbReference type="InterPro" id="IPR029058">
    <property type="entry name" value="AB_hydrolase_fold"/>
</dbReference>
<sequence length="1859" mass="197486">MKTSGLEDVLPLSPLQEGLLFHALEGAADTDATGTGDNDVYTAQMVLDLTGPLDAARLRTAAGALLRRHANLRAGFRQRANGQAIQVVHREVPLPWEESDLTGLPEAEREAALGRILDEERARPFDLAVPPALRFRLVRRAADRHALVLTNHHILWDGWSAPVLQRELLTLYAGHGDPSGLEPVTPYRTYLAWLAAQDRAASERAWRQALAGLDRPTLVAPGTGRASVRPRWHTVELTEERTAALLGAARAGGLTLNTVLQGAWALTLRELTGQDDVVFGSVVSGRPPQLPGVETMVGLFINTVPVRVRLDAALPLARSLVRLQEEQALLLDHQQLRLGDVQRIAGHGELFDTVLTVENYPGGGGPQPVHDGVRVARVTGQDAAHYPMRLIAGLAGRRLVVRLEYRPDLYDEDTSRMVLGHVVRLLRTAADRPGTTVGGLPHLLPQEGAPLPGRAEAPKGGEESAPVAVTRSGGPREEILCGLFAEVLGHPSFGPGESFFGRGGHSLSALKLLGRVRAVFGVSLPVRELFAAPTPALFGERIRQAAGEPDRPEPAARPRPARIPLSFAQQRLWFLYRAEGPSPTYNVPIPLRLTGELDLAALTAALGDLTRRHESLRTVFPAEQGVPYQRVLQEAVPPVEVVDTDPEGAAELLAKAARYPFDLAAEIPLRATVLRLGPREHVLLLLVHHIAADGGSVAPLLADLAEAYTARGRGTAPGWLPLPLQYADYALWQREVLSDEDDPDSPLARQLAFWRSALAGAPGTLDLPADRPRPAVADHRGGTVTFRSGAPTHRRLTELARATGSTVFMVVQAALAALLSRMGAGDDIPLGTAVGGRGAPALEGLTGFFVNTLVLRTDTSGDPAFSELVSRVRKTDLAAYDHQDLPFERLVEAVNPVRSAAAHPLFQVMLAFQNNAEPSMRMPGLAVGFEGLATNAARCDLSFSVAETRGEDGAPGGLRGILEYARALFDPETAQDLADRFVRLLDAAAQDPERRLSALDLLSAGERAQLAAEAERAAPAAAPDTLPALFARQAARTPDAPAVQHGATTLTYAELDARANRLAHRLAELGAAPETFVALALPASADLVVAVLAATKAGAAWVPLDPEYPRQRLELMLAETAPCAVLATEESARRLPATSTPVLIGTDAPGRPAEAPPTVLRPGHPAYVIYTSGSTGTPKGVVVTHAGLAGLGESSRRDHGAGPGSRVLQFVSPSFDVSVAELCMALLTGACLVIPEQRPVGDGLAAFLAEQRISHAHLPPAVLAGLPPADLPDLATLMTGGEACTPQLVGRWAPGRRMVNAYGPTEATCEVTYAVQDPTAGGSARSIGRAMDGVRVHVLDASLRPTPPGAPGELYIAGPGLARGYLDRPAQTAGRFVADPYGPPGTRMYRTGDLVRRMRDGRLDFVGRADGQVKLRGFRIETGEIESALLDVPGVRHAAVVVREDRPGDPRLVAYAVAAAPDLDTAGALAALRGRLPEYMVPGVLVTLDELPLTPNGKLDVRALPAPAEPSGPGRAPRTAREELMCRLFAEVLGVAEVGMDDSFFARGGHSLLASRLAGLVGQALGTEPGVREIFAAPTPALLLRLVDGDGDGDSPGAGFTPLLPLRTAGTKTPLFCVHPVGGLAWCYSGLLRTLDPERPVYGLQSAGLDGTAPLAATLDGMLDGYVEQLRAVQPHGPYRLLGWSLGGTLAHLLAAELQRRGEQVEQLVLLDAYPVEEHRRAYLSAEQVLGDLCRAHARLHGDDPDAVPEGAAALSERIVDYLGRGDSELSRLDPEQRHAVLGALVNNVRLVSPAEPPVFKGDILLVAATEDVRDWADQEAWTPYVSGVVDRLEVAATHEGLLAPGPAAETGRLLGCRD</sequence>
<feature type="region of interest" description="Disordered" evidence="4">
    <location>
        <begin position="764"/>
        <end position="788"/>
    </location>
</feature>
<dbReference type="PROSITE" id="PS00455">
    <property type="entry name" value="AMP_BINDING"/>
    <property type="match status" value="1"/>
</dbReference>
<dbReference type="SUPFAM" id="SSF56801">
    <property type="entry name" value="Acetyl-CoA synthetase-like"/>
    <property type="match status" value="1"/>
</dbReference>
<evidence type="ECO:0000256" key="3">
    <source>
        <dbReference type="ARBA" id="ARBA00022553"/>
    </source>
</evidence>
<dbReference type="Pfam" id="PF00975">
    <property type="entry name" value="Thioesterase"/>
    <property type="match status" value="1"/>
</dbReference>
<accession>A0ABV3AMP2</accession>
<keyword evidence="3" id="KW-0597">Phosphoprotein</keyword>
<gene>
    <name evidence="6" type="ORF">AB0H04_41595</name>
</gene>
<dbReference type="SMART" id="SM00824">
    <property type="entry name" value="PKS_TE"/>
    <property type="match status" value="1"/>
</dbReference>
<dbReference type="NCBIfam" id="TIGR01733">
    <property type="entry name" value="AA-adenyl-dom"/>
    <property type="match status" value="1"/>
</dbReference>